<dbReference type="Pfam" id="PF03548">
    <property type="entry name" value="LolA"/>
    <property type="match status" value="1"/>
</dbReference>
<evidence type="ECO:0000256" key="1">
    <source>
        <dbReference type="ARBA" id="ARBA00022729"/>
    </source>
</evidence>
<dbReference type="EMBL" id="FNCV01000010">
    <property type="protein sequence ID" value="SDH70279.1"/>
    <property type="molecule type" value="Genomic_DNA"/>
</dbReference>
<dbReference type="Gene3D" id="2.50.20.10">
    <property type="entry name" value="Lipoprotein localisation LolA/LolB/LppX"/>
    <property type="match status" value="1"/>
</dbReference>
<keyword evidence="4" id="KW-1185">Reference proteome</keyword>
<sequence>MPRRSPFRLFRPCLLALGLVLVAVSPLAAFEPDADQRATLERIAAHMADITTLEARFVQVSSTGNYAEGTVYIKRPWKMRIAYDPPTPVLIVADGNFLIYHDKELDQYSHVPLGLTPAGLLLKPDLSFFSDEVLLEGVTRVGETLEVAVRQADDPDAGLLTMVFSETPLELRQWRILDAQNVETTVSLYEPRFGIELDGDLFELAVPAGQWGQQNR</sequence>
<keyword evidence="1 2" id="KW-0732">Signal</keyword>
<feature type="signal peptide" evidence="2">
    <location>
        <begin position="1"/>
        <end position="28"/>
    </location>
</feature>
<dbReference type="SUPFAM" id="SSF89392">
    <property type="entry name" value="Prokaryotic lipoproteins and lipoprotein localization factors"/>
    <property type="match status" value="1"/>
</dbReference>
<gene>
    <name evidence="3" type="ORF">SAMN05421742_11067</name>
</gene>
<feature type="chain" id="PRO_5011569090" evidence="2">
    <location>
        <begin position="29"/>
        <end position="216"/>
    </location>
</feature>
<dbReference type="InterPro" id="IPR004564">
    <property type="entry name" value="OM_lipoprot_carrier_LolA-like"/>
</dbReference>
<dbReference type="OrthoDB" id="9800501at2"/>
<protein>
    <submittedName>
        <fullName evidence="3">Outer membrane lipoprotein-sorting protein</fullName>
    </submittedName>
</protein>
<evidence type="ECO:0000256" key="2">
    <source>
        <dbReference type="SAM" id="SignalP"/>
    </source>
</evidence>
<dbReference type="Proteomes" id="UP000217076">
    <property type="component" value="Unassembled WGS sequence"/>
</dbReference>
<keyword evidence="3" id="KW-0449">Lipoprotein</keyword>
<accession>A0A1G8EKP8</accession>
<dbReference type="InterPro" id="IPR029046">
    <property type="entry name" value="LolA/LolB/LppX"/>
</dbReference>
<dbReference type="PANTHER" id="PTHR35869:SF1">
    <property type="entry name" value="OUTER-MEMBRANE LIPOPROTEIN CARRIER PROTEIN"/>
    <property type="match status" value="1"/>
</dbReference>
<evidence type="ECO:0000313" key="4">
    <source>
        <dbReference type="Proteomes" id="UP000217076"/>
    </source>
</evidence>
<dbReference type="AlphaFoldDB" id="A0A1G8EKP8"/>
<dbReference type="STRING" id="83401.SAMN05421742_11067"/>
<evidence type="ECO:0000313" key="3">
    <source>
        <dbReference type="EMBL" id="SDH70279.1"/>
    </source>
</evidence>
<dbReference type="CDD" id="cd16325">
    <property type="entry name" value="LolA"/>
    <property type="match status" value="1"/>
</dbReference>
<dbReference type="PANTHER" id="PTHR35869">
    <property type="entry name" value="OUTER-MEMBRANE LIPOPROTEIN CARRIER PROTEIN"/>
    <property type="match status" value="1"/>
</dbReference>
<organism evidence="3 4">
    <name type="scientific">Roseospirillum parvum</name>
    <dbReference type="NCBI Taxonomy" id="83401"/>
    <lineage>
        <taxon>Bacteria</taxon>
        <taxon>Pseudomonadati</taxon>
        <taxon>Pseudomonadota</taxon>
        <taxon>Alphaproteobacteria</taxon>
        <taxon>Rhodospirillales</taxon>
        <taxon>Rhodospirillaceae</taxon>
        <taxon>Roseospirillum</taxon>
    </lineage>
</organism>
<dbReference type="RefSeq" id="WP_092621065.1">
    <property type="nucleotide sequence ID" value="NZ_FNCV01000010.1"/>
</dbReference>
<reference evidence="4" key="1">
    <citation type="submission" date="2016-10" db="EMBL/GenBank/DDBJ databases">
        <authorList>
            <person name="Varghese N."/>
            <person name="Submissions S."/>
        </authorList>
    </citation>
    <scope>NUCLEOTIDE SEQUENCE [LARGE SCALE GENOMIC DNA]</scope>
    <source>
        <strain evidence="4">930I</strain>
    </source>
</reference>
<name>A0A1G8EKP8_9PROT</name>
<proteinExistence type="predicted"/>